<keyword evidence="2" id="KW-1185">Reference proteome</keyword>
<name>A0ABU6SGP5_9FABA</name>
<protein>
    <submittedName>
        <fullName evidence="1">Uncharacterized protein</fullName>
    </submittedName>
</protein>
<reference evidence="1 2" key="1">
    <citation type="journal article" date="2023" name="Plants (Basel)">
        <title>Bridging the Gap: Combining Genomics and Transcriptomics Approaches to Understand Stylosanthes scabra, an Orphan Legume from the Brazilian Caatinga.</title>
        <authorList>
            <person name="Ferreira-Neto J.R.C."/>
            <person name="da Silva M.D."/>
            <person name="Binneck E."/>
            <person name="de Melo N.F."/>
            <person name="da Silva R.H."/>
            <person name="de Melo A.L.T.M."/>
            <person name="Pandolfi V."/>
            <person name="Bustamante F.O."/>
            <person name="Brasileiro-Vidal A.C."/>
            <person name="Benko-Iseppon A.M."/>
        </authorList>
    </citation>
    <scope>NUCLEOTIDE SEQUENCE [LARGE SCALE GENOMIC DNA]</scope>
    <source>
        <tissue evidence="1">Leaves</tissue>
    </source>
</reference>
<dbReference type="EMBL" id="JASCZI010060711">
    <property type="protein sequence ID" value="MED6135480.1"/>
    <property type="molecule type" value="Genomic_DNA"/>
</dbReference>
<accession>A0ABU6SGP5</accession>
<evidence type="ECO:0000313" key="1">
    <source>
        <dbReference type="EMBL" id="MED6135480.1"/>
    </source>
</evidence>
<evidence type="ECO:0000313" key="2">
    <source>
        <dbReference type="Proteomes" id="UP001341840"/>
    </source>
</evidence>
<comment type="caution">
    <text evidence="1">The sequence shown here is derived from an EMBL/GenBank/DDBJ whole genome shotgun (WGS) entry which is preliminary data.</text>
</comment>
<organism evidence="1 2">
    <name type="scientific">Stylosanthes scabra</name>
    <dbReference type="NCBI Taxonomy" id="79078"/>
    <lineage>
        <taxon>Eukaryota</taxon>
        <taxon>Viridiplantae</taxon>
        <taxon>Streptophyta</taxon>
        <taxon>Embryophyta</taxon>
        <taxon>Tracheophyta</taxon>
        <taxon>Spermatophyta</taxon>
        <taxon>Magnoliopsida</taxon>
        <taxon>eudicotyledons</taxon>
        <taxon>Gunneridae</taxon>
        <taxon>Pentapetalae</taxon>
        <taxon>rosids</taxon>
        <taxon>fabids</taxon>
        <taxon>Fabales</taxon>
        <taxon>Fabaceae</taxon>
        <taxon>Papilionoideae</taxon>
        <taxon>50 kb inversion clade</taxon>
        <taxon>dalbergioids sensu lato</taxon>
        <taxon>Dalbergieae</taxon>
        <taxon>Pterocarpus clade</taxon>
        <taxon>Stylosanthes</taxon>
    </lineage>
</organism>
<sequence>MATRSLFRPLRFYTMNEVWVSRIPSHFWLLSFCSKMSLITLHVFEIHVLGDDLACVEHGNRSHCAYNFGVELWV</sequence>
<proteinExistence type="predicted"/>
<gene>
    <name evidence="1" type="ORF">PIB30_046880</name>
</gene>
<dbReference type="Proteomes" id="UP001341840">
    <property type="component" value="Unassembled WGS sequence"/>
</dbReference>